<dbReference type="Pfam" id="PF00733">
    <property type="entry name" value="Asn_synthase"/>
    <property type="match status" value="2"/>
</dbReference>
<protein>
    <recommendedName>
        <fullName evidence="1">asparagine synthase (glutamine-hydrolyzing)</fullName>
        <ecNumber evidence="1">6.3.5.4</ecNumber>
    </recommendedName>
</protein>
<evidence type="ECO:0000256" key="3">
    <source>
        <dbReference type="ARBA" id="ARBA00022605"/>
    </source>
</evidence>
<dbReference type="SUPFAM" id="SSF56235">
    <property type="entry name" value="N-terminal nucleophile aminohydrolases (Ntn hydrolases)"/>
    <property type="match status" value="1"/>
</dbReference>
<dbReference type="Gene3D" id="3.40.50.620">
    <property type="entry name" value="HUPs"/>
    <property type="match status" value="1"/>
</dbReference>
<accession>A0ABZ2YEX2</accession>
<feature type="domain" description="Asparagine synthetase" evidence="9">
    <location>
        <begin position="155"/>
        <end position="292"/>
    </location>
</feature>
<evidence type="ECO:0000256" key="5">
    <source>
        <dbReference type="ARBA" id="ARBA00022840"/>
    </source>
</evidence>
<dbReference type="Proteomes" id="UP001461341">
    <property type="component" value="Chromosome"/>
</dbReference>
<keyword evidence="3" id="KW-0028">Amino-acid biosynthesis</keyword>
<dbReference type="PIRSF" id="PIRSF001589">
    <property type="entry name" value="Asn_synthetase_glu-h"/>
    <property type="match status" value="1"/>
</dbReference>
<keyword evidence="6" id="KW-0061">Asparagine biosynthesis</keyword>
<evidence type="ECO:0000256" key="8">
    <source>
        <dbReference type="ARBA" id="ARBA00048741"/>
    </source>
</evidence>
<comment type="catalytic activity">
    <reaction evidence="8">
        <text>L-aspartate + L-glutamine + ATP + H2O = L-asparagine + L-glutamate + AMP + diphosphate + H(+)</text>
        <dbReference type="Rhea" id="RHEA:12228"/>
        <dbReference type="ChEBI" id="CHEBI:15377"/>
        <dbReference type="ChEBI" id="CHEBI:15378"/>
        <dbReference type="ChEBI" id="CHEBI:29985"/>
        <dbReference type="ChEBI" id="CHEBI:29991"/>
        <dbReference type="ChEBI" id="CHEBI:30616"/>
        <dbReference type="ChEBI" id="CHEBI:33019"/>
        <dbReference type="ChEBI" id="CHEBI:58048"/>
        <dbReference type="ChEBI" id="CHEBI:58359"/>
        <dbReference type="ChEBI" id="CHEBI:456215"/>
        <dbReference type="EC" id="6.3.5.4"/>
    </reaction>
</comment>
<keyword evidence="5" id="KW-0067">ATP-binding</keyword>
<comment type="pathway">
    <text evidence="7">Amino-acid biosynthesis.</text>
</comment>
<keyword evidence="4" id="KW-0547">Nucleotide-binding</keyword>
<evidence type="ECO:0000256" key="4">
    <source>
        <dbReference type="ARBA" id="ARBA00022741"/>
    </source>
</evidence>
<dbReference type="InterPro" id="IPR050795">
    <property type="entry name" value="Asn_Synthetase"/>
</dbReference>
<dbReference type="EMBL" id="CP121689">
    <property type="protein sequence ID" value="WZL76240.1"/>
    <property type="molecule type" value="Genomic_DNA"/>
</dbReference>
<evidence type="ECO:0000313" key="11">
    <source>
        <dbReference type="EMBL" id="WZL76240.1"/>
    </source>
</evidence>
<evidence type="ECO:0000256" key="1">
    <source>
        <dbReference type="ARBA" id="ARBA00012737"/>
    </source>
</evidence>
<dbReference type="InterPro" id="IPR001962">
    <property type="entry name" value="Asn_synthase"/>
</dbReference>
<dbReference type="InterPro" id="IPR006426">
    <property type="entry name" value="Asn_synth_AEB"/>
</dbReference>
<keyword evidence="12" id="KW-1185">Reference proteome</keyword>
<dbReference type="InterPro" id="IPR017932">
    <property type="entry name" value="GATase_2_dom"/>
</dbReference>
<keyword evidence="2" id="KW-0436">Ligase</keyword>
<feature type="domain" description="Glutamine amidotransferase type-2" evidence="10">
    <location>
        <begin position="71"/>
        <end position="113"/>
    </location>
</feature>
<dbReference type="Pfam" id="PF13537">
    <property type="entry name" value="GATase_7"/>
    <property type="match status" value="1"/>
</dbReference>
<dbReference type="SUPFAM" id="SSF52402">
    <property type="entry name" value="Adenine nucleotide alpha hydrolases-like"/>
    <property type="match status" value="1"/>
</dbReference>
<dbReference type="RefSeq" id="WP_369018398.1">
    <property type="nucleotide sequence ID" value="NZ_CP121689.1"/>
</dbReference>
<evidence type="ECO:0000256" key="7">
    <source>
        <dbReference type="ARBA" id="ARBA00029440"/>
    </source>
</evidence>
<dbReference type="PANTHER" id="PTHR11772:SF2">
    <property type="entry name" value="ASPARAGINE SYNTHETASE [GLUTAMINE-HYDROLYZING]"/>
    <property type="match status" value="1"/>
</dbReference>
<evidence type="ECO:0000313" key="12">
    <source>
        <dbReference type="Proteomes" id="UP001461341"/>
    </source>
</evidence>
<dbReference type="PANTHER" id="PTHR11772">
    <property type="entry name" value="ASPARAGINE SYNTHETASE"/>
    <property type="match status" value="1"/>
</dbReference>
<evidence type="ECO:0000256" key="6">
    <source>
        <dbReference type="ARBA" id="ARBA00022888"/>
    </source>
</evidence>
<reference evidence="11 12" key="1">
    <citation type="submission" date="2023-03" db="EMBL/GenBank/DDBJ databases">
        <title>Novel Species.</title>
        <authorList>
            <person name="Ma S."/>
        </authorList>
    </citation>
    <scope>NUCLEOTIDE SEQUENCE [LARGE SCALE GENOMIC DNA]</scope>
    <source>
        <strain evidence="11 12">B11</strain>
    </source>
</reference>
<evidence type="ECO:0000259" key="10">
    <source>
        <dbReference type="Pfam" id="PF13537"/>
    </source>
</evidence>
<dbReference type="Gene3D" id="3.60.20.10">
    <property type="entry name" value="Glutamine Phosphoribosylpyrophosphate, subunit 1, domain 1"/>
    <property type="match status" value="1"/>
</dbReference>
<name>A0ABZ2YEX2_9BACT</name>
<dbReference type="CDD" id="cd01991">
    <property type="entry name" value="Asn_synthase_B_C"/>
    <property type="match status" value="1"/>
</dbReference>
<dbReference type="EC" id="6.3.5.4" evidence="1"/>
<organism evidence="11 12">
    <name type="scientific">Thermatribacter velox</name>
    <dbReference type="NCBI Taxonomy" id="3039681"/>
    <lineage>
        <taxon>Bacteria</taxon>
        <taxon>Pseudomonadati</taxon>
        <taxon>Atribacterota</taxon>
        <taxon>Atribacteria</taxon>
        <taxon>Atribacterales</taxon>
        <taxon>Thermatribacteraceae</taxon>
        <taxon>Thermatribacter</taxon>
    </lineage>
</organism>
<sequence>MAGIAGIFASNQHEKVEQMLDLIGYRGPAGRKVVALPGATLGVVYNTVQKEAREILEKENKAIDWRGPDQFAVAALEDGSPLLERDFLGVAPLYYAYDAQGNLCFASEFKALRQLSDEVKELPCGSRFEKGEIKSYFELEEKPFLKSDAKEISGKLRTLLEDSIAKRLSGVREAGSWLSGGLDSSTIAALLSNTVDKLYTFAAGFPGAEDLEYARVVAEHIGSQHQEVVITLEDAIKILPEVIYHLESFDALLVRSSITNYAVSKVVAEHVPVVFSGEGGDELFAGYDYLKNIPKEGLTTELIDITARLHNTALQRVDRSAAAHGLLVHVPFVDRDVVSFALSIPPEYKINDGVEKWILRKAVEDALPDKVLWRRKAKFWQGAGVEELIANYAEERITDSDFVRERNLPNGWVLRSKEELFYYRIFKEHFGERMDLDWMGRSKLV</sequence>
<dbReference type="InterPro" id="IPR014729">
    <property type="entry name" value="Rossmann-like_a/b/a_fold"/>
</dbReference>
<evidence type="ECO:0000259" key="9">
    <source>
        <dbReference type="Pfam" id="PF00733"/>
    </source>
</evidence>
<gene>
    <name evidence="11" type="ORF">QBE54_00475</name>
</gene>
<proteinExistence type="predicted"/>
<evidence type="ECO:0000256" key="2">
    <source>
        <dbReference type="ARBA" id="ARBA00022598"/>
    </source>
</evidence>
<dbReference type="InterPro" id="IPR029055">
    <property type="entry name" value="Ntn_hydrolases_N"/>
</dbReference>
<feature type="domain" description="Asparagine synthetase" evidence="9">
    <location>
        <begin position="306"/>
        <end position="433"/>
    </location>
</feature>